<dbReference type="Pfam" id="PF07690">
    <property type="entry name" value="MFS_1"/>
    <property type="match status" value="2"/>
</dbReference>
<dbReference type="SUPFAM" id="SSF103473">
    <property type="entry name" value="MFS general substrate transporter"/>
    <property type="match status" value="1"/>
</dbReference>
<feature type="transmembrane region" description="Helical" evidence="6">
    <location>
        <begin position="371"/>
        <end position="396"/>
    </location>
</feature>
<keyword evidence="3 6" id="KW-1133">Transmembrane helix</keyword>
<evidence type="ECO:0000256" key="5">
    <source>
        <dbReference type="SAM" id="MobiDB-lite"/>
    </source>
</evidence>
<dbReference type="GO" id="GO:0022857">
    <property type="term" value="F:transmembrane transporter activity"/>
    <property type="evidence" value="ECO:0007669"/>
    <property type="project" value="InterPro"/>
</dbReference>
<feature type="transmembrane region" description="Helical" evidence="6">
    <location>
        <begin position="297"/>
        <end position="317"/>
    </location>
</feature>
<dbReference type="EMBL" id="SPNW01000007">
    <property type="protein sequence ID" value="TIA92323.1"/>
    <property type="molecule type" value="Genomic_DNA"/>
</dbReference>
<feature type="transmembrane region" description="Helical" evidence="6">
    <location>
        <begin position="329"/>
        <end position="351"/>
    </location>
</feature>
<comment type="caution">
    <text evidence="8">The sequence shown here is derived from an EMBL/GenBank/DDBJ whole genome shotgun (WGS) entry which is preliminary data.</text>
</comment>
<evidence type="ECO:0000313" key="9">
    <source>
        <dbReference type="Proteomes" id="UP000310189"/>
    </source>
</evidence>
<feature type="transmembrane region" description="Helical" evidence="6">
    <location>
        <begin position="118"/>
        <end position="146"/>
    </location>
</feature>
<dbReference type="OrthoDB" id="2241241at2759"/>
<keyword evidence="4 6" id="KW-0472">Membrane</keyword>
<protein>
    <recommendedName>
        <fullName evidence="7">Major facilitator superfamily (MFS) profile domain-containing protein</fullName>
    </recommendedName>
</protein>
<dbReference type="PROSITE" id="PS50850">
    <property type="entry name" value="MFS"/>
    <property type="match status" value="1"/>
</dbReference>
<keyword evidence="9" id="KW-1185">Reference proteome</keyword>
<feature type="transmembrane region" description="Helical" evidence="6">
    <location>
        <begin position="208"/>
        <end position="227"/>
    </location>
</feature>
<evidence type="ECO:0000256" key="2">
    <source>
        <dbReference type="ARBA" id="ARBA00022692"/>
    </source>
</evidence>
<evidence type="ECO:0000256" key="4">
    <source>
        <dbReference type="ARBA" id="ARBA00023136"/>
    </source>
</evidence>
<feature type="compositionally biased region" description="Polar residues" evidence="5">
    <location>
        <begin position="615"/>
        <end position="625"/>
    </location>
</feature>
<feature type="transmembrane region" description="Helical" evidence="6">
    <location>
        <begin position="265"/>
        <end position="285"/>
    </location>
</feature>
<reference evidence="8 9" key="1">
    <citation type="submission" date="2019-03" db="EMBL/GenBank/DDBJ databases">
        <title>Sequencing 23 genomes of Wallemia ichthyophaga.</title>
        <authorList>
            <person name="Gostincar C."/>
        </authorList>
    </citation>
    <scope>NUCLEOTIDE SEQUENCE [LARGE SCALE GENOMIC DNA]</scope>
    <source>
        <strain evidence="8 9">EXF-5753</strain>
    </source>
</reference>
<feature type="domain" description="Major facilitator superfamily (MFS) profile" evidence="7">
    <location>
        <begin position="50"/>
        <end position="569"/>
    </location>
</feature>
<dbReference type="GO" id="GO:0005886">
    <property type="term" value="C:plasma membrane"/>
    <property type="evidence" value="ECO:0007669"/>
    <property type="project" value="TreeGrafter"/>
</dbReference>
<evidence type="ECO:0000259" key="7">
    <source>
        <dbReference type="PROSITE" id="PS50850"/>
    </source>
</evidence>
<evidence type="ECO:0000313" key="8">
    <source>
        <dbReference type="EMBL" id="TIA92323.1"/>
    </source>
</evidence>
<dbReference type="PANTHER" id="PTHR23501:SF87">
    <property type="entry name" value="SIDEROPHORE IRON TRANSPORTER 2"/>
    <property type="match status" value="1"/>
</dbReference>
<evidence type="ECO:0000256" key="1">
    <source>
        <dbReference type="ARBA" id="ARBA00004141"/>
    </source>
</evidence>
<feature type="region of interest" description="Disordered" evidence="5">
    <location>
        <begin position="1"/>
        <end position="24"/>
    </location>
</feature>
<dbReference type="InterPro" id="IPR020846">
    <property type="entry name" value="MFS_dom"/>
</dbReference>
<evidence type="ECO:0000256" key="3">
    <source>
        <dbReference type="ARBA" id="ARBA00022989"/>
    </source>
</evidence>
<keyword evidence="2 6" id="KW-0812">Transmembrane</keyword>
<gene>
    <name evidence="8" type="ORF">E3P99_00639</name>
</gene>
<dbReference type="Gene3D" id="1.20.1250.20">
    <property type="entry name" value="MFS general substrate transporter like domains"/>
    <property type="match status" value="2"/>
</dbReference>
<dbReference type="InterPro" id="IPR036259">
    <property type="entry name" value="MFS_trans_sf"/>
</dbReference>
<comment type="subcellular location">
    <subcellularLocation>
        <location evidence="1">Membrane</location>
        <topology evidence="1">Multi-pass membrane protein</topology>
    </subcellularLocation>
</comment>
<name>A0A4V4LTZ9_9BASI</name>
<dbReference type="PANTHER" id="PTHR23501">
    <property type="entry name" value="MAJOR FACILITATOR SUPERFAMILY"/>
    <property type="match status" value="1"/>
</dbReference>
<dbReference type="InterPro" id="IPR011701">
    <property type="entry name" value="MFS"/>
</dbReference>
<feature type="transmembrane region" description="Helical" evidence="6">
    <location>
        <begin position="541"/>
        <end position="560"/>
    </location>
</feature>
<feature type="transmembrane region" description="Helical" evidence="6">
    <location>
        <begin position="46"/>
        <end position="63"/>
    </location>
</feature>
<dbReference type="AlphaFoldDB" id="A0A4V4LTZ9"/>
<feature type="transmembrane region" description="Helical" evidence="6">
    <location>
        <begin position="403"/>
        <end position="421"/>
    </location>
</feature>
<feature type="region of interest" description="Disordered" evidence="5">
    <location>
        <begin position="571"/>
        <end position="625"/>
    </location>
</feature>
<dbReference type="Proteomes" id="UP000310189">
    <property type="component" value="Unassembled WGS sequence"/>
</dbReference>
<sequence length="625" mass="68170">MSTTESNDEERQIPESAGMHSARDTYDTQGGVRSAIAAQRSLSKNSIISLSIGIFFASFIFAFDQSTNNYLTNAAFNEIGQSRAQLAVLAASSIINATGKPFFGKLLNVSGRPESLSITMFCMSLGYLICAAAPSVSGLSIGRCLWQLGNSGFQIALQVVIADVTNLRYRSLFSGIAGSGWQFILFYFSGRVVNKALGEGGVGWRGVFGIEAALFLPAILPIIFILFRAQWKARHGSDTPRQAGRSNTSRTLTSKIYSVCSDIDIIGLYLLLGWLVYIFLPIVLAGQSSMDWHGSTLPFMMAVGGLIIFPSFIYWEACSAKHPILPLRFLLNRTIISTCIINLCDFLSFSLSFNTLTQYIYVATDWSDANALYLTSTQNLCLSMFAIAFGLLVSIYQLRWKGFVVAALVLRMLGNALMLYARKHPTLFPLLLTQILQGAGGGVASAATQVGAQGSVPHQDLSLSVSVILLFAEIGAVIGSSTSSALNTAYLVPFIQRHFPEWSSTQAAAYADSPQLARSLGALDSPDRQRMIHAFADNMRFQNIPAVVISIVPIIVACFMDDFRLDKRKNVVESSDSSDSGDDESEYEHSGATHPYQHLRMHRSTEALLGRKSSRQGLEQSFHSS</sequence>
<accession>A0A4V4LTZ9</accession>
<evidence type="ECO:0000256" key="6">
    <source>
        <dbReference type="SAM" id="Phobius"/>
    </source>
</evidence>
<organism evidence="8 9">
    <name type="scientific">Wallemia hederae</name>
    <dbReference type="NCBI Taxonomy" id="1540922"/>
    <lineage>
        <taxon>Eukaryota</taxon>
        <taxon>Fungi</taxon>
        <taxon>Dikarya</taxon>
        <taxon>Basidiomycota</taxon>
        <taxon>Wallemiomycotina</taxon>
        <taxon>Wallemiomycetes</taxon>
        <taxon>Wallemiales</taxon>
        <taxon>Wallemiaceae</taxon>
        <taxon>Wallemia</taxon>
    </lineage>
</organism>
<feature type="transmembrane region" description="Helical" evidence="6">
    <location>
        <begin position="167"/>
        <end position="188"/>
    </location>
</feature>
<proteinExistence type="predicted"/>